<proteinExistence type="predicted"/>
<dbReference type="EMBL" id="MJFZ01001501">
    <property type="protein sequence ID" value="RAW21919.1"/>
    <property type="molecule type" value="Genomic_DNA"/>
</dbReference>
<organism evidence="1 2">
    <name type="scientific">Phytophthora cactorum</name>
    <dbReference type="NCBI Taxonomy" id="29920"/>
    <lineage>
        <taxon>Eukaryota</taxon>
        <taxon>Sar</taxon>
        <taxon>Stramenopiles</taxon>
        <taxon>Oomycota</taxon>
        <taxon>Peronosporomycetes</taxon>
        <taxon>Peronosporales</taxon>
        <taxon>Peronosporaceae</taxon>
        <taxon>Phytophthora</taxon>
    </lineage>
</organism>
<evidence type="ECO:0000313" key="2">
    <source>
        <dbReference type="Proteomes" id="UP000251314"/>
    </source>
</evidence>
<protein>
    <recommendedName>
        <fullName evidence="3">Reverse transcriptase Ty1/copia-type domain-containing protein</fullName>
    </recommendedName>
</protein>
<evidence type="ECO:0008006" key="3">
    <source>
        <dbReference type="Google" id="ProtNLM"/>
    </source>
</evidence>
<gene>
    <name evidence="1" type="ORF">PC110_g21638</name>
</gene>
<name>A0A329RD04_9STRA</name>
<dbReference type="Proteomes" id="UP000251314">
    <property type="component" value="Unassembled WGS sequence"/>
</dbReference>
<sequence length="129" mass="14915">MIQMLKDMLNARFNMIGLGGLHYILDWEITRNRREQTVFVSQRKYELIVLERFQMSERNGRKTPGTADLKLSKTICPTDADERALMKTKPYRAVIGSLMYLTLGTRPDLAYLIRERSQSLIILVSCTGE</sequence>
<comment type="caution">
    <text evidence="1">The sequence shown here is derived from an EMBL/GenBank/DDBJ whole genome shotgun (WGS) entry which is preliminary data.</text>
</comment>
<accession>A0A329RD04</accession>
<evidence type="ECO:0000313" key="1">
    <source>
        <dbReference type="EMBL" id="RAW21919.1"/>
    </source>
</evidence>
<keyword evidence="2" id="KW-1185">Reference proteome</keyword>
<dbReference type="AlphaFoldDB" id="A0A329RD04"/>
<dbReference type="VEuPathDB" id="FungiDB:PC110_g21638"/>
<dbReference type="OrthoDB" id="117814at2759"/>
<reference evidence="1 2" key="1">
    <citation type="submission" date="2018-01" db="EMBL/GenBank/DDBJ databases">
        <title>Draft genome of the strawberry crown rot pathogen Phytophthora cactorum.</title>
        <authorList>
            <person name="Armitage A.D."/>
            <person name="Lysoe E."/>
            <person name="Nellist C.F."/>
            <person name="Harrison R.J."/>
            <person name="Brurberg M.B."/>
        </authorList>
    </citation>
    <scope>NUCLEOTIDE SEQUENCE [LARGE SCALE GENOMIC DNA]</scope>
    <source>
        <strain evidence="1 2">10300</strain>
    </source>
</reference>
<dbReference type="STRING" id="29920.A0A329RD04"/>